<dbReference type="EMBL" id="JAMZIH010003943">
    <property type="protein sequence ID" value="KAJ1676533.1"/>
    <property type="molecule type" value="Genomic_DNA"/>
</dbReference>
<organism evidence="1 2">
    <name type="scientific">Spiromyces aspiralis</name>
    <dbReference type="NCBI Taxonomy" id="68401"/>
    <lineage>
        <taxon>Eukaryota</taxon>
        <taxon>Fungi</taxon>
        <taxon>Fungi incertae sedis</taxon>
        <taxon>Zoopagomycota</taxon>
        <taxon>Kickxellomycotina</taxon>
        <taxon>Kickxellomycetes</taxon>
        <taxon>Kickxellales</taxon>
        <taxon>Kickxellaceae</taxon>
        <taxon>Spiromyces</taxon>
    </lineage>
</organism>
<proteinExistence type="predicted"/>
<gene>
    <name evidence="1" type="primary">DMTF1_2</name>
    <name evidence="1" type="ORF">EV182_008008</name>
</gene>
<accession>A0ACC1HL69</accession>
<name>A0ACC1HL69_9FUNG</name>
<reference evidence="1" key="1">
    <citation type="submission" date="2022-06" db="EMBL/GenBank/DDBJ databases">
        <title>Phylogenomic reconstructions and comparative analyses of Kickxellomycotina fungi.</title>
        <authorList>
            <person name="Reynolds N.K."/>
            <person name="Stajich J.E."/>
            <person name="Barry K."/>
            <person name="Grigoriev I.V."/>
            <person name="Crous P."/>
            <person name="Smith M.E."/>
        </authorList>
    </citation>
    <scope>NUCLEOTIDE SEQUENCE</scope>
    <source>
        <strain evidence="1">RSA 2271</strain>
    </source>
</reference>
<sequence>TGAAGPRSSVLRIVARTSGNKPNPWTQEETQRLIEAVTDLYWEKNKQPPNTQQAWEAIARQVPTQSNSRCRQRWYSWLYDVFHPDVGKVTWEFKDEAELIDRIRNSGAIESNSIDWQAVAGTDWTWHTPDICRVHWERRVLMHPIASAFDVEKQLDWLSDQILEQKSASKTPHDWFKHYYYGMDTEEVNKVREAVFKEIIQRNKDVHEATPEQWAQVSRRCKSFPNICRVLWDAWVHCRYIDADGVR</sequence>
<keyword evidence="2" id="KW-1185">Reference proteome</keyword>
<protein>
    <submittedName>
        <fullName evidence="1">Cyclin-D-binding Myb-like transcription factor 1</fullName>
    </submittedName>
</protein>
<evidence type="ECO:0000313" key="1">
    <source>
        <dbReference type="EMBL" id="KAJ1676533.1"/>
    </source>
</evidence>
<feature type="non-terminal residue" evidence="1">
    <location>
        <position position="247"/>
    </location>
</feature>
<comment type="caution">
    <text evidence="1">The sequence shown here is derived from an EMBL/GenBank/DDBJ whole genome shotgun (WGS) entry which is preliminary data.</text>
</comment>
<evidence type="ECO:0000313" key="2">
    <source>
        <dbReference type="Proteomes" id="UP001145114"/>
    </source>
</evidence>
<feature type="non-terminal residue" evidence="1">
    <location>
        <position position="1"/>
    </location>
</feature>
<dbReference type="Proteomes" id="UP001145114">
    <property type="component" value="Unassembled WGS sequence"/>
</dbReference>